<sequence length="129" mass="13776">MRGAYSLVFIRDLTEHISLNTPSPIVKHGGGSILLWECFSSAGTGKLHRESVPVSSSSPSHREGRQTELQAKADATAPPAGSQPQLVNARHVMSTGRSLPCAPSAKPHPSKKIKRLLKCSYLTCSTSEA</sequence>
<protein>
    <submittedName>
        <fullName evidence="2">Uncharacterized protein</fullName>
    </submittedName>
</protein>
<proteinExistence type="predicted"/>
<comment type="caution">
    <text evidence="2">The sequence shown here is derived from an EMBL/GenBank/DDBJ whole genome shotgun (WGS) entry which is preliminary data.</text>
</comment>
<feature type="region of interest" description="Disordered" evidence="1">
    <location>
        <begin position="49"/>
        <end position="111"/>
    </location>
</feature>
<evidence type="ECO:0000256" key="1">
    <source>
        <dbReference type="SAM" id="MobiDB-lite"/>
    </source>
</evidence>
<keyword evidence="3" id="KW-1185">Reference proteome</keyword>
<dbReference type="Proteomes" id="UP001469553">
    <property type="component" value="Unassembled WGS sequence"/>
</dbReference>
<evidence type="ECO:0000313" key="3">
    <source>
        <dbReference type="Proteomes" id="UP001469553"/>
    </source>
</evidence>
<accession>A0ABV0ZYH9</accession>
<reference evidence="2 3" key="1">
    <citation type="submission" date="2021-06" db="EMBL/GenBank/DDBJ databases">
        <authorList>
            <person name="Palmer J.M."/>
        </authorList>
    </citation>
    <scope>NUCLEOTIDE SEQUENCE [LARGE SCALE GENOMIC DNA]</scope>
    <source>
        <strain evidence="2 3">AS_MEX2019</strain>
        <tissue evidence="2">Muscle</tissue>
    </source>
</reference>
<dbReference type="EMBL" id="JAHRIP010076252">
    <property type="protein sequence ID" value="MEQ2310969.1"/>
    <property type="molecule type" value="Genomic_DNA"/>
</dbReference>
<gene>
    <name evidence="2" type="ORF">AMECASPLE_014801</name>
</gene>
<name>A0ABV0ZYH9_9TELE</name>
<evidence type="ECO:0000313" key="2">
    <source>
        <dbReference type="EMBL" id="MEQ2310969.1"/>
    </source>
</evidence>
<organism evidence="2 3">
    <name type="scientific">Ameca splendens</name>
    <dbReference type="NCBI Taxonomy" id="208324"/>
    <lineage>
        <taxon>Eukaryota</taxon>
        <taxon>Metazoa</taxon>
        <taxon>Chordata</taxon>
        <taxon>Craniata</taxon>
        <taxon>Vertebrata</taxon>
        <taxon>Euteleostomi</taxon>
        <taxon>Actinopterygii</taxon>
        <taxon>Neopterygii</taxon>
        <taxon>Teleostei</taxon>
        <taxon>Neoteleostei</taxon>
        <taxon>Acanthomorphata</taxon>
        <taxon>Ovalentaria</taxon>
        <taxon>Atherinomorphae</taxon>
        <taxon>Cyprinodontiformes</taxon>
        <taxon>Goodeidae</taxon>
        <taxon>Ameca</taxon>
    </lineage>
</organism>